<evidence type="ECO:0000256" key="2">
    <source>
        <dbReference type="ARBA" id="ARBA00022679"/>
    </source>
</evidence>
<dbReference type="InterPro" id="IPR001451">
    <property type="entry name" value="Hexapep"/>
</dbReference>
<dbReference type="InterPro" id="IPR011004">
    <property type="entry name" value="Trimer_LpxA-like_sf"/>
</dbReference>
<name>A0A1M6UG53_9BACT</name>
<dbReference type="GO" id="GO:0005829">
    <property type="term" value="C:cytosol"/>
    <property type="evidence" value="ECO:0007669"/>
    <property type="project" value="TreeGrafter"/>
</dbReference>
<proteinExistence type="inferred from homology"/>
<keyword evidence="4" id="KW-1185">Reference proteome</keyword>
<accession>A0A1M6UG53</accession>
<organism evidence="3 4">
    <name type="scientific">Desulfatibacillum alkenivorans DSM 16219</name>
    <dbReference type="NCBI Taxonomy" id="1121393"/>
    <lineage>
        <taxon>Bacteria</taxon>
        <taxon>Pseudomonadati</taxon>
        <taxon>Thermodesulfobacteriota</taxon>
        <taxon>Desulfobacteria</taxon>
        <taxon>Desulfobacterales</taxon>
        <taxon>Desulfatibacillaceae</taxon>
        <taxon>Desulfatibacillum</taxon>
    </lineage>
</organism>
<protein>
    <submittedName>
        <fullName evidence="3">Hexapeptide repeat of succinyl-transferase</fullName>
    </submittedName>
</protein>
<evidence type="ECO:0000256" key="1">
    <source>
        <dbReference type="ARBA" id="ARBA00007274"/>
    </source>
</evidence>
<dbReference type="GO" id="GO:0008374">
    <property type="term" value="F:O-acyltransferase activity"/>
    <property type="evidence" value="ECO:0007669"/>
    <property type="project" value="TreeGrafter"/>
</dbReference>
<dbReference type="Proteomes" id="UP000183994">
    <property type="component" value="Unassembled WGS sequence"/>
</dbReference>
<reference evidence="4" key="1">
    <citation type="submission" date="2016-11" db="EMBL/GenBank/DDBJ databases">
        <authorList>
            <person name="Varghese N."/>
            <person name="Submissions S."/>
        </authorList>
    </citation>
    <scope>NUCLEOTIDE SEQUENCE [LARGE SCALE GENOMIC DNA]</scope>
    <source>
        <strain evidence="4">DSM 16219</strain>
    </source>
</reference>
<dbReference type="Gene3D" id="2.160.10.10">
    <property type="entry name" value="Hexapeptide repeat proteins"/>
    <property type="match status" value="1"/>
</dbReference>
<dbReference type="OrthoDB" id="9782091at2"/>
<evidence type="ECO:0000313" key="4">
    <source>
        <dbReference type="Proteomes" id="UP000183994"/>
    </source>
</evidence>
<dbReference type="STRING" id="1121393.SAMN02745216_03895"/>
<dbReference type="PANTHER" id="PTHR23416">
    <property type="entry name" value="SIALIC ACID SYNTHASE-RELATED"/>
    <property type="match status" value="1"/>
</dbReference>
<dbReference type="Pfam" id="PF00132">
    <property type="entry name" value="Hexapep"/>
    <property type="match status" value="1"/>
</dbReference>
<dbReference type="AlphaFoldDB" id="A0A1M6UG53"/>
<dbReference type="PANTHER" id="PTHR23416:SF23">
    <property type="entry name" value="ACETYLTRANSFERASE C18B11.09C-RELATED"/>
    <property type="match status" value="1"/>
</dbReference>
<dbReference type="InterPro" id="IPR051159">
    <property type="entry name" value="Hexapeptide_acetyltransf"/>
</dbReference>
<dbReference type="EMBL" id="FQZU01000030">
    <property type="protein sequence ID" value="SHK68123.1"/>
    <property type="molecule type" value="Genomic_DNA"/>
</dbReference>
<comment type="similarity">
    <text evidence="1">Belongs to the transferase hexapeptide repeat family.</text>
</comment>
<keyword evidence="2 3" id="KW-0808">Transferase</keyword>
<dbReference type="CDD" id="cd04647">
    <property type="entry name" value="LbH_MAT_like"/>
    <property type="match status" value="1"/>
</dbReference>
<gene>
    <name evidence="3" type="ORF">SAMN02745216_03895</name>
</gene>
<evidence type="ECO:0000313" key="3">
    <source>
        <dbReference type="EMBL" id="SHK68123.1"/>
    </source>
</evidence>
<sequence length="190" mass="21574">MNRNFLNILSKISFQIKCIFMDIKHEHAKKKFVKFGKNSYLNPNYDMLSSPEKIEIGDNVLIHGHAFLGGRGGIKISDNFVAAERLAILSSNHNYNECTLLPWDEVHIEKRVFIGRNVWCGYNVTILPGVIINDGAVIAAGSVVTNDVPKYAVVGGVPAKVIKYRNIENYDKLERNKSYRKMKKPWGHQK</sequence>
<dbReference type="SUPFAM" id="SSF51161">
    <property type="entry name" value="Trimeric LpxA-like enzymes"/>
    <property type="match status" value="1"/>
</dbReference>